<organism evidence="3 4">
    <name type="scientific">Polarella glacialis</name>
    <name type="common">Dinoflagellate</name>
    <dbReference type="NCBI Taxonomy" id="89957"/>
    <lineage>
        <taxon>Eukaryota</taxon>
        <taxon>Sar</taxon>
        <taxon>Alveolata</taxon>
        <taxon>Dinophyceae</taxon>
        <taxon>Suessiales</taxon>
        <taxon>Suessiaceae</taxon>
        <taxon>Polarella</taxon>
    </lineage>
</organism>
<gene>
    <name evidence="3" type="ORF">PGLA2088_LOCUS6347</name>
</gene>
<dbReference type="AlphaFoldDB" id="A0A813ICK6"/>
<comment type="caution">
    <text evidence="3">The sequence shown here is derived from an EMBL/GenBank/DDBJ whole genome shotgun (WGS) entry which is preliminary data.</text>
</comment>
<accession>A0A813ICK6</accession>
<dbReference type="EMBL" id="CAJNNW010006300">
    <property type="protein sequence ID" value="CAE8648188.1"/>
    <property type="molecule type" value="Genomic_DNA"/>
</dbReference>
<feature type="region of interest" description="Disordered" evidence="1">
    <location>
        <begin position="72"/>
        <end position="98"/>
    </location>
</feature>
<evidence type="ECO:0000256" key="1">
    <source>
        <dbReference type="SAM" id="MobiDB-lite"/>
    </source>
</evidence>
<feature type="transmembrane region" description="Helical" evidence="2">
    <location>
        <begin position="212"/>
        <end position="233"/>
    </location>
</feature>
<reference evidence="3" key="1">
    <citation type="submission" date="2021-02" db="EMBL/GenBank/DDBJ databases">
        <authorList>
            <person name="Dougan E. K."/>
            <person name="Rhodes N."/>
            <person name="Thang M."/>
            <person name="Chan C."/>
        </authorList>
    </citation>
    <scope>NUCLEOTIDE SEQUENCE</scope>
</reference>
<evidence type="ECO:0008006" key="5">
    <source>
        <dbReference type="Google" id="ProtNLM"/>
    </source>
</evidence>
<proteinExistence type="predicted"/>
<name>A0A813ICK6_POLGL</name>
<feature type="transmembrane region" description="Helical" evidence="2">
    <location>
        <begin position="178"/>
        <end position="200"/>
    </location>
</feature>
<keyword evidence="2" id="KW-1133">Transmembrane helix</keyword>
<dbReference type="Proteomes" id="UP000626109">
    <property type="component" value="Unassembled WGS sequence"/>
</dbReference>
<feature type="transmembrane region" description="Helical" evidence="2">
    <location>
        <begin position="37"/>
        <end position="56"/>
    </location>
</feature>
<evidence type="ECO:0000313" key="3">
    <source>
        <dbReference type="EMBL" id="CAE8648188.1"/>
    </source>
</evidence>
<keyword evidence="2" id="KW-0472">Membrane</keyword>
<keyword evidence="2" id="KW-0812">Transmembrane</keyword>
<evidence type="ECO:0000256" key="2">
    <source>
        <dbReference type="SAM" id="Phobius"/>
    </source>
</evidence>
<sequence length="299" mass="32313">MTMVVSCGSSTILSFLVFWFFLGDRMQQHSILGHEVYLAPVYLACVVLGMVGLVLAPGNGQPTVEESHCQEARCDEDSPGNGRPTVRTSADPSAGHVNADEVQGLRNEDVAVGLGEGGSRLQLFVGFLSAVNAGLFSALQFACVTVGKRWEYQAAGCENDPEACPAKLKEQFNNFGSWMGSFGLGAGLVTLVLCVLFSAVERRQKRSFPDMHFRLMLFPGNIAGFCWVLGNFFQLAAVVQGGNSVMVPANQTVQLITAGVWGLLYFGEVTSPLRIASWSFAALWTLIFIILLSKERISS</sequence>
<feature type="transmembrane region" description="Helical" evidence="2">
    <location>
        <begin position="275"/>
        <end position="293"/>
    </location>
</feature>
<protein>
    <recommendedName>
        <fullName evidence="5">Transmembrane protein</fullName>
    </recommendedName>
</protein>
<evidence type="ECO:0000313" key="4">
    <source>
        <dbReference type="Proteomes" id="UP000626109"/>
    </source>
</evidence>